<evidence type="ECO:0008006" key="4">
    <source>
        <dbReference type="Google" id="ProtNLM"/>
    </source>
</evidence>
<sequence>MRTCACSLASFFLVHDCFFHLVGANKGPRGGLGLVLRGSWVDQLRSGTCTRGRKMAALFFFEMESCSVAQTGVQWRDLGSLQPLPPGFRRLSCLSLLSSWDYRCVPPCLANFCIFCTDGVSPCWSGWSRTPDLVIHLPWPPKVLGLQA</sequence>
<dbReference type="PANTHER" id="PTHR46254">
    <property type="entry name" value="PROTEIN GVQW1-RELATED"/>
    <property type="match status" value="1"/>
</dbReference>
<evidence type="ECO:0000313" key="3">
    <source>
        <dbReference type="Proteomes" id="UP000233100"/>
    </source>
</evidence>
<accession>A0A7N9IBK5</accession>
<reference evidence="2" key="3">
    <citation type="submission" date="2025-09" db="UniProtKB">
        <authorList>
            <consortium name="Ensembl"/>
        </authorList>
    </citation>
    <scope>IDENTIFICATION</scope>
</reference>
<evidence type="ECO:0000313" key="2">
    <source>
        <dbReference type="Ensembl" id="ENSMFAP00000050780.1"/>
    </source>
</evidence>
<dbReference type="Proteomes" id="UP000233100">
    <property type="component" value="Chromosome X"/>
</dbReference>
<dbReference type="AlphaFoldDB" id="A0A7N9IBK5"/>
<protein>
    <recommendedName>
        <fullName evidence="4">Secreted protein</fullName>
    </recommendedName>
</protein>
<reference evidence="2 3" key="1">
    <citation type="submission" date="2013-03" db="EMBL/GenBank/DDBJ databases">
        <authorList>
            <person name="Warren W."/>
            <person name="Wilson R.K."/>
        </authorList>
    </citation>
    <scope>NUCLEOTIDE SEQUENCE</scope>
</reference>
<keyword evidence="3" id="KW-1185">Reference proteome</keyword>
<dbReference type="GeneTree" id="ENSGT00940000161627"/>
<organism evidence="2 3">
    <name type="scientific">Macaca fascicularis</name>
    <name type="common">Crab-eating macaque</name>
    <name type="synonym">Cynomolgus monkey</name>
    <dbReference type="NCBI Taxonomy" id="9541"/>
    <lineage>
        <taxon>Eukaryota</taxon>
        <taxon>Metazoa</taxon>
        <taxon>Chordata</taxon>
        <taxon>Craniata</taxon>
        <taxon>Vertebrata</taxon>
        <taxon>Euteleostomi</taxon>
        <taxon>Mammalia</taxon>
        <taxon>Eutheria</taxon>
        <taxon>Euarchontoglires</taxon>
        <taxon>Primates</taxon>
        <taxon>Haplorrhini</taxon>
        <taxon>Catarrhini</taxon>
        <taxon>Cercopithecidae</taxon>
        <taxon>Cercopithecinae</taxon>
        <taxon>Macaca</taxon>
    </lineage>
</organism>
<reference evidence="2" key="2">
    <citation type="submission" date="2025-08" db="UniProtKB">
        <authorList>
            <consortium name="Ensembl"/>
        </authorList>
    </citation>
    <scope>IDENTIFICATION</scope>
</reference>
<name>A0A7N9IBK5_MACFA</name>
<proteinExistence type="predicted"/>
<feature type="signal peptide" evidence="1">
    <location>
        <begin position="1"/>
        <end position="24"/>
    </location>
</feature>
<keyword evidence="1" id="KW-0732">Signal</keyword>
<feature type="chain" id="PRO_5030689529" description="Secreted protein" evidence="1">
    <location>
        <begin position="25"/>
        <end position="148"/>
    </location>
</feature>
<dbReference type="Ensembl" id="ENSMFAT00000093174.1">
    <property type="protein sequence ID" value="ENSMFAP00000050780.1"/>
    <property type="gene ID" value="ENSMFAG00000059701.1"/>
</dbReference>
<evidence type="ECO:0000256" key="1">
    <source>
        <dbReference type="SAM" id="SignalP"/>
    </source>
</evidence>